<accession>A0A5J4V8Y5</accession>
<name>A0A5J4V8Y5_9EUKA</name>
<keyword evidence="1" id="KW-1133">Transmembrane helix</keyword>
<feature type="non-terminal residue" evidence="2">
    <location>
        <position position="1"/>
    </location>
</feature>
<organism evidence="2 3">
    <name type="scientific">Streblomastix strix</name>
    <dbReference type="NCBI Taxonomy" id="222440"/>
    <lineage>
        <taxon>Eukaryota</taxon>
        <taxon>Metamonada</taxon>
        <taxon>Preaxostyla</taxon>
        <taxon>Oxymonadida</taxon>
        <taxon>Streblomastigidae</taxon>
        <taxon>Streblomastix</taxon>
    </lineage>
</organism>
<keyword evidence="1" id="KW-0472">Membrane</keyword>
<protein>
    <submittedName>
        <fullName evidence="2">Uncharacterized protein</fullName>
    </submittedName>
</protein>
<gene>
    <name evidence="2" type="ORF">EZS28_025483</name>
</gene>
<sequence length="382" mass="42258">CYGISLDGSSSGEHSFIANGCIFEELGKEEDDGGLIYSIGFSSIIKDCIFRYHQMNKINIDPFWRMNKILNEGEEDEQACEWNSASVTFAEKSARIENTTFAGFTYGALRVGKLGKVTLTDTVKFYSNVPVVKSLRLQKSERNIVCNEDYTGQTQLSAESVSFRKTELGGYPGDVSENKWILAKPYTCELFGSIVQSKNYLLYKPYVTNLAAIFNSEGVLISIRGTSLFGCYQLWIDVKENAASVLNAVMPSQKYLLEQYATSWDSDTNATAFIPFNTFIQKGKRMVVSVSIGVTANMSLPVRTPKGQELAADVQPAQDEGIEEEDIEEKKGLSALVIAAIVVVSILVFLSLVIIISALVCYRLNRKNKPELVEVGSVGYTK</sequence>
<comment type="caution">
    <text evidence="2">The sequence shown here is derived from an EMBL/GenBank/DDBJ whole genome shotgun (WGS) entry which is preliminary data.</text>
</comment>
<dbReference type="Proteomes" id="UP000324800">
    <property type="component" value="Unassembled WGS sequence"/>
</dbReference>
<evidence type="ECO:0000313" key="2">
    <source>
        <dbReference type="EMBL" id="KAA6378988.1"/>
    </source>
</evidence>
<dbReference type="EMBL" id="SNRW01008783">
    <property type="protein sequence ID" value="KAA6378988.1"/>
    <property type="molecule type" value="Genomic_DNA"/>
</dbReference>
<proteinExistence type="predicted"/>
<feature type="transmembrane region" description="Helical" evidence="1">
    <location>
        <begin position="335"/>
        <end position="362"/>
    </location>
</feature>
<evidence type="ECO:0000313" key="3">
    <source>
        <dbReference type="Proteomes" id="UP000324800"/>
    </source>
</evidence>
<evidence type="ECO:0000256" key="1">
    <source>
        <dbReference type="SAM" id="Phobius"/>
    </source>
</evidence>
<dbReference type="AlphaFoldDB" id="A0A5J4V8Y5"/>
<reference evidence="2 3" key="1">
    <citation type="submission" date="2019-03" db="EMBL/GenBank/DDBJ databases">
        <title>Single cell metagenomics reveals metabolic interactions within the superorganism composed of flagellate Streblomastix strix and complex community of Bacteroidetes bacteria on its surface.</title>
        <authorList>
            <person name="Treitli S.C."/>
            <person name="Kolisko M."/>
            <person name="Husnik F."/>
            <person name="Keeling P."/>
            <person name="Hampl V."/>
        </authorList>
    </citation>
    <scope>NUCLEOTIDE SEQUENCE [LARGE SCALE GENOMIC DNA]</scope>
    <source>
        <strain evidence="2">ST1C</strain>
    </source>
</reference>
<keyword evidence="1" id="KW-0812">Transmembrane</keyword>